<dbReference type="Proteomes" id="UP001592582">
    <property type="component" value="Unassembled WGS sequence"/>
</dbReference>
<dbReference type="Pfam" id="PF02653">
    <property type="entry name" value="BPD_transp_2"/>
    <property type="match status" value="1"/>
</dbReference>
<accession>A0ABV6VM26</accession>
<evidence type="ECO:0000313" key="1">
    <source>
        <dbReference type="EMBL" id="MFC1414800.1"/>
    </source>
</evidence>
<dbReference type="InterPro" id="IPR001851">
    <property type="entry name" value="ABC_transp_permease"/>
</dbReference>
<evidence type="ECO:0000313" key="2">
    <source>
        <dbReference type="Proteomes" id="UP001592582"/>
    </source>
</evidence>
<keyword evidence="2" id="KW-1185">Reference proteome</keyword>
<reference evidence="1 2" key="1">
    <citation type="submission" date="2024-09" db="EMBL/GenBank/DDBJ databases">
        <authorList>
            <person name="Lee S.D."/>
        </authorList>
    </citation>
    <scope>NUCLEOTIDE SEQUENCE [LARGE SCALE GENOMIC DNA]</scope>
    <source>
        <strain evidence="1 2">N1-1</strain>
    </source>
</reference>
<organism evidence="1 2">
    <name type="scientific">Streptacidiphilus alkalitolerans</name>
    <dbReference type="NCBI Taxonomy" id="3342712"/>
    <lineage>
        <taxon>Bacteria</taxon>
        <taxon>Bacillati</taxon>
        <taxon>Actinomycetota</taxon>
        <taxon>Actinomycetes</taxon>
        <taxon>Kitasatosporales</taxon>
        <taxon>Streptomycetaceae</taxon>
        <taxon>Streptacidiphilus</taxon>
    </lineage>
</organism>
<dbReference type="PANTHER" id="PTHR32196">
    <property type="entry name" value="ABC TRANSPORTER PERMEASE PROTEIN YPHD-RELATED-RELATED"/>
    <property type="match status" value="1"/>
</dbReference>
<gene>
    <name evidence="1" type="ORF">ACEZDG_36625</name>
</gene>
<sequence>MSGTRLDPPAVDESDGGVPGAVVPDGVAEHLRAYLRQLRNGEMGALPALGGLVALCVAFSIMRPDFLSAGNFANLFTQGAAVTAIAMGLVFVLLLGEIDLSAGFTSGVCAALMGTLLSEHGTPWWLAVPAALAAGALIGAFLGVAVAKIGIPSFVITLAAFLALQGVVLIIIGSGGNVAIRDSTVTAIDNDNLSPAVGWALLAVALAGYAAVQLATRRGRQAKGLPLEPLALAGLRVAVFAALGAGAVYALNLERSRNPALVSLRGVPIVVPILAGLLVVWTYVLSSTAYGRHIYAVGGNAEAARRGGVKVSRVRISAFVVCSTMAAVGGVIAASRATSVDPNAGGSNTLLYAVGAAVIGGTSLFGGKGRVADAVLGGAVVAVIDNGMGLMGYSAGVKFVVTGSVLALAAGVDALSRKRSAGAGGG</sequence>
<proteinExistence type="predicted"/>
<dbReference type="EMBL" id="JBHEZX010000028">
    <property type="protein sequence ID" value="MFC1414800.1"/>
    <property type="molecule type" value="Genomic_DNA"/>
</dbReference>
<protein>
    <submittedName>
        <fullName evidence="1">Sugar ABC transporter permease</fullName>
    </submittedName>
</protein>
<dbReference type="PANTHER" id="PTHR32196:SF32">
    <property type="entry name" value="XYLOSE TRANSPORT SYSTEM PERMEASE PROTEIN XYLH"/>
    <property type="match status" value="1"/>
</dbReference>
<name>A0ABV6VM26_9ACTN</name>
<comment type="caution">
    <text evidence="1">The sequence shown here is derived from an EMBL/GenBank/DDBJ whole genome shotgun (WGS) entry which is preliminary data.</text>
</comment>
<dbReference type="CDD" id="cd06579">
    <property type="entry name" value="TM_PBP1_transp_AraH_like"/>
    <property type="match status" value="1"/>
</dbReference>